<dbReference type="GO" id="GO:0003887">
    <property type="term" value="F:DNA-directed DNA polymerase activity"/>
    <property type="evidence" value="ECO:0007669"/>
    <property type="project" value="UniProtKB-KW"/>
</dbReference>
<dbReference type="GO" id="GO:0008270">
    <property type="term" value="F:zinc ion binding"/>
    <property type="evidence" value="ECO:0007669"/>
    <property type="project" value="UniProtKB-KW"/>
</dbReference>
<proteinExistence type="inferred from homology"/>
<dbReference type="Pfam" id="PF08490">
    <property type="entry name" value="DUF1744"/>
    <property type="match status" value="1"/>
</dbReference>
<keyword evidence="6" id="KW-0862">Zinc</keyword>
<dbReference type="InterPro" id="IPR054475">
    <property type="entry name" value="Znf-DPOE"/>
</dbReference>
<feature type="domain" description="DNA polymerase epsilon catalytic subunit A C-terminal" evidence="7">
    <location>
        <begin position="1"/>
        <end position="128"/>
    </location>
</feature>
<dbReference type="PANTHER" id="PTHR10670:SF0">
    <property type="entry name" value="DNA POLYMERASE EPSILON CATALYTIC SUBUNIT A"/>
    <property type="match status" value="1"/>
</dbReference>
<accession>A0A8R1IBF3</accession>
<dbReference type="SMART" id="SM01159">
    <property type="entry name" value="DUF1744"/>
    <property type="match status" value="1"/>
</dbReference>
<dbReference type="GO" id="GO:0008622">
    <property type="term" value="C:epsilon DNA polymerase complex"/>
    <property type="evidence" value="ECO:0007669"/>
    <property type="project" value="InterPro"/>
</dbReference>
<keyword evidence="6" id="KW-0411">Iron-sulfur</keyword>
<keyword evidence="6" id="KW-0539">Nucleus</keyword>
<dbReference type="GO" id="GO:0045004">
    <property type="term" value="P:DNA replication proofreading"/>
    <property type="evidence" value="ECO:0007669"/>
    <property type="project" value="TreeGrafter"/>
</dbReference>
<dbReference type="EnsemblMetazoa" id="CJA31381.1">
    <property type="protein sequence ID" value="CJA31381.1"/>
    <property type="gene ID" value="WBGene00207228"/>
</dbReference>
<keyword evidence="4 6" id="KW-0239">DNA-directed DNA polymerase</keyword>
<dbReference type="GO" id="GO:0051539">
    <property type="term" value="F:4 iron, 4 sulfur cluster binding"/>
    <property type="evidence" value="ECO:0007669"/>
    <property type="project" value="UniProtKB-KW"/>
</dbReference>
<comment type="function">
    <text evidence="6">DNA polymerase II participates in chromosomal DNA replication.</text>
</comment>
<evidence type="ECO:0000259" key="7">
    <source>
        <dbReference type="SMART" id="SM01159"/>
    </source>
</evidence>
<dbReference type="Proteomes" id="UP000005237">
    <property type="component" value="Unassembled WGS sequence"/>
</dbReference>
<keyword evidence="6" id="KW-0479">Metal-binding</keyword>
<keyword evidence="6" id="KW-0863">Zinc-finger</keyword>
<organism evidence="8 9">
    <name type="scientific">Caenorhabditis japonica</name>
    <dbReference type="NCBI Taxonomy" id="281687"/>
    <lineage>
        <taxon>Eukaryota</taxon>
        <taxon>Metazoa</taxon>
        <taxon>Ecdysozoa</taxon>
        <taxon>Nematoda</taxon>
        <taxon>Chromadorea</taxon>
        <taxon>Rhabditida</taxon>
        <taxon>Rhabditina</taxon>
        <taxon>Rhabditomorpha</taxon>
        <taxon>Rhabditoidea</taxon>
        <taxon>Rhabditidae</taxon>
        <taxon>Peloderinae</taxon>
        <taxon>Caenorhabditis</taxon>
    </lineage>
</organism>
<keyword evidence="3 6" id="KW-0235">DNA replication</keyword>
<dbReference type="GO" id="GO:0000278">
    <property type="term" value="P:mitotic cell cycle"/>
    <property type="evidence" value="ECO:0007669"/>
    <property type="project" value="TreeGrafter"/>
</dbReference>
<dbReference type="GO" id="GO:0006272">
    <property type="term" value="P:leading strand elongation"/>
    <property type="evidence" value="ECO:0007669"/>
    <property type="project" value="TreeGrafter"/>
</dbReference>
<dbReference type="GO" id="GO:0006287">
    <property type="term" value="P:base-excision repair, gap-filling"/>
    <property type="evidence" value="ECO:0007669"/>
    <property type="project" value="TreeGrafter"/>
</dbReference>
<keyword evidence="6" id="KW-0408">Iron</keyword>
<evidence type="ECO:0000313" key="8">
    <source>
        <dbReference type="EnsemblMetazoa" id="CJA31381.1"/>
    </source>
</evidence>
<evidence type="ECO:0000256" key="2">
    <source>
        <dbReference type="ARBA" id="ARBA00022695"/>
    </source>
</evidence>
<dbReference type="InterPro" id="IPR029703">
    <property type="entry name" value="POL2"/>
</dbReference>
<keyword evidence="5 6" id="KW-0238">DNA-binding</keyword>
<keyword evidence="6" id="KW-0004">4Fe-4S</keyword>
<dbReference type="AlphaFoldDB" id="A0A8R1IBF3"/>
<dbReference type="OMA" id="LATWIMK"/>
<comment type="subcellular location">
    <subcellularLocation>
        <location evidence="6">Nucleus</location>
    </subcellularLocation>
</comment>
<dbReference type="GO" id="GO:0008310">
    <property type="term" value="F:single-stranded DNA 3'-5' DNA exonuclease activity"/>
    <property type="evidence" value="ECO:0007669"/>
    <property type="project" value="TreeGrafter"/>
</dbReference>
<keyword evidence="1 6" id="KW-0808">Transferase</keyword>
<evidence type="ECO:0000256" key="6">
    <source>
        <dbReference type="RuleBase" id="RU365029"/>
    </source>
</evidence>
<reference evidence="9" key="1">
    <citation type="submission" date="2010-08" db="EMBL/GenBank/DDBJ databases">
        <authorList>
            <consortium name="Caenorhabditis japonica Sequencing Consortium"/>
            <person name="Wilson R.K."/>
        </authorList>
    </citation>
    <scope>NUCLEOTIDE SEQUENCE [LARGE SCALE GENOMIC DNA]</scope>
    <source>
        <strain evidence="9">DF5081</strain>
    </source>
</reference>
<name>A0A8R1IBF3_CAEJA</name>
<comment type="catalytic activity">
    <reaction evidence="6">
        <text>DNA(n) + a 2'-deoxyribonucleoside 5'-triphosphate = DNA(n+1) + diphosphate</text>
        <dbReference type="Rhea" id="RHEA:22508"/>
        <dbReference type="Rhea" id="RHEA-COMP:17339"/>
        <dbReference type="Rhea" id="RHEA-COMP:17340"/>
        <dbReference type="ChEBI" id="CHEBI:33019"/>
        <dbReference type="ChEBI" id="CHEBI:61560"/>
        <dbReference type="ChEBI" id="CHEBI:173112"/>
        <dbReference type="EC" id="2.7.7.7"/>
    </reaction>
</comment>
<evidence type="ECO:0000313" key="9">
    <source>
        <dbReference type="Proteomes" id="UP000005237"/>
    </source>
</evidence>
<evidence type="ECO:0000256" key="4">
    <source>
        <dbReference type="ARBA" id="ARBA00022932"/>
    </source>
</evidence>
<keyword evidence="9" id="KW-1185">Reference proteome</keyword>
<comment type="similarity">
    <text evidence="6">Belongs to the DNA polymerase type-B family.</text>
</comment>
<evidence type="ECO:0000256" key="3">
    <source>
        <dbReference type="ARBA" id="ARBA00022705"/>
    </source>
</evidence>
<comment type="cofactor">
    <cofactor evidence="6">
        <name>[4Fe-4S] cluster</name>
        <dbReference type="ChEBI" id="CHEBI:49883"/>
    </cofactor>
</comment>
<evidence type="ECO:0000256" key="5">
    <source>
        <dbReference type="ARBA" id="ARBA00023125"/>
    </source>
</evidence>
<dbReference type="GO" id="GO:0006297">
    <property type="term" value="P:nucleotide-excision repair, DNA gap filling"/>
    <property type="evidence" value="ECO:0007669"/>
    <property type="project" value="TreeGrafter"/>
</dbReference>
<dbReference type="Pfam" id="PF22912">
    <property type="entry name" value="zf-DPOE"/>
    <property type="match status" value="1"/>
</dbReference>
<sequence length="409" mass="46112">MLTECVRHIAHQGNARADEIVITVSRWLNTRSALLFDSSLTRSISVLERKLVLLLCAECERIGAKVVHATAQKLVLNTGKATSVEAKAFTEMLIQSLSSNVVFAALHITPVKFFDTMLWMDAYNYTGVRVKDKNEDVEEGEDVQNMDTENKANDDQELETIVKWKIAEEMPEDGNIREEFLQMVSAYVVMFLETNQCMKFDAEMAQTFRADCISQKISHRLYRVVNKLVHGSAESAHCAVYLVNATCRALSCDSSSQLAIEGVRDNARRLLHNTVVEADLTPLQVTTLYVSNVFCGNCSQSSNIFLSSTDEILTCSTCRSKLNYDEIDMMICDRLNQLLTAYQIQDHQCEKCKSVRHDNLPMYCTCCSPFTPQITSKQLALEAKTVETVSTIRNFALSLELATWIMKML</sequence>
<dbReference type="PANTHER" id="PTHR10670">
    <property type="entry name" value="DNA POLYMERASE EPSILON CATALYTIC SUBUNIT A"/>
    <property type="match status" value="1"/>
</dbReference>
<dbReference type="GO" id="GO:0003677">
    <property type="term" value="F:DNA binding"/>
    <property type="evidence" value="ECO:0007669"/>
    <property type="project" value="UniProtKB-KW"/>
</dbReference>
<dbReference type="EC" id="2.7.7.7" evidence="6"/>
<keyword evidence="2 6" id="KW-0548">Nucleotidyltransferase</keyword>
<reference evidence="8" key="2">
    <citation type="submission" date="2022-06" db="UniProtKB">
        <authorList>
            <consortium name="EnsemblMetazoa"/>
        </authorList>
    </citation>
    <scope>IDENTIFICATION</scope>
    <source>
        <strain evidence="8">DF5081</strain>
    </source>
</reference>
<evidence type="ECO:0000256" key="1">
    <source>
        <dbReference type="ARBA" id="ARBA00022679"/>
    </source>
</evidence>
<dbReference type="InterPro" id="IPR013697">
    <property type="entry name" value="DNA_pol_e_suA_C"/>
</dbReference>
<protein>
    <recommendedName>
        <fullName evidence="6">DNA polymerase epsilon catalytic subunit</fullName>
        <ecNumber evidence="6">2.7.7.7</ecNumber>
    </recommendedName>
</protein>